<protein>
    <submittedName>
        <fullName evidence="1">Uncharacterized protein</fullName>
    </submittedName>
</protein>
<dbReference type="EMBL" id="JAGFBR010000016">
    <property type="protein sequence ID" value="KAH0453265.1"/>
    <property type="molecule type" value="Genomic_DNA"/>
</dbReference>
<reference evidence="1 2" key="1">
    <citation type="journal article" date="2021" name="Hortic Res">
        <title>Chromosome-scale assembly of the Dendrobium chrysotoxum genome enhances the understanding of orchid evolution.</title>
        <authorList>
            <person name="Zhang Y."/>
            <person name="Zhang G.Q."/>
            <person name="Zhang D."/>
            <person name="Liu X.D."/>
            <person name="Xu X.Y."/>
            <person name="Sun W.H."/>
            <person name="Yu X."/>
            <person name="Zhu X."/>
            <person name="Wang Z.W."/>
            <person name="Zhao X."/>
            <person name="Zhong W.Y."/>
            <person name="Chen H."/>
            <person name="Yin W.L."/>
            <person name="Huang T."/>
            <person name="Niu S.C."/>
            <person name="Liu Z.J."/>
        </authorList>
    </citation>
    <scope>NUCLEOTIDE SEQUENCE [LARGE SCALE GENOMIC DNA]</scope>
    <source>
        <strain evidence="1">Lindl</strain>
    </source>
</reference>
<keyword evidence="2" id="KW-1185">Reference proteome</keyword>
<proteinExistence type="predicted"/>
<accession>A0AAV7GAS4</accession>
<name>A0AAV7GAS4_DENCH</name>
<dbReference type="AlphaFoldDB" id="A0AAV7GAS4"/>
<sequence>MQNSLTPFTKPMWKAFFWLYSATKPSFIDVIAYFNDRGIFYAYDKFYTNAIINHSLSRLIISLLNTKKLSNWSVFLVKHIVRIKRHVIREKDDELVCKKTELHERKKLYMTWTTTKLETYGLQAMRHVQATQDFNNPTGFSSLQQHFERLSFDQQVLIWHITTELCFH</sequence>
<evidence type="ECO:0000313" key="1">
    <source>
        <dbReference type="EMBL" id="KAH0453265.1"/>
    </source>
</evidence>
<dbReference type="Proteomes" id="UP000775213">
    <property type="component" value="Unassembled WGS sequence"/>
</dbReference>
<gene>
    <name evidence="1" type="ORF">IEQ34_017589</name>
</gene>
<organism evidence="1 2">
    <name type="scientific">Dendrobium chrysotoxum</name>
    <name type="common">Orchid</name>
    <dbReference type="NCBI Taxonomy" id="161865"/>
    <lineage>
        <taxon>Eukaryota</taxon>
        <taxon>Viridiplantae</taxon>
        <taxon>Streptophyta</taxon>
        <taxon>Embryophyta</taxon>
        <taxon>Tracheophyta</taxon>
        <taxon>Spermatophyta</taxon>
        <taxon>Magnoliopsida</taxon>
        <taxon>Liliopsida</taxon>
        <taxon>Asparagales</taxon>
        <taxon>Orchidaceae</taxon>
        <taxon>Epidendroideae</taxon>
        <taxon>Malaxideae</taxon>
        <taxon>Dendrobiinae</taxon>
        <taxon>Dendrobium</taxon>
    </lineage>
</organism>
<evidence type="ECO:0000313" key="2">
    <source>
        <dbReference type="Proteomes" id="UP000775213"/>
    </source>
</evidence>
<comment type="caution">
    <text evidence="1">The sequence shown here is derived from an EMBL/GenBank/DDBJ whole genome shotgun (WGS) entry which is preliminary data.</text>
</comment>